<organism evidence="3 4">
    <name type="scientific">Candidatus Zymogenus saltonus</name>
    <dbReference type="NCBI Taxonomy" id="2844893"/>
    <lineage>
        <taxon>Bacteria</taxon>
        <taxon>Deltaproteobacteria</taxon>
        <taxon>Candidatus Zymogenia</taxon>
        <taxon>Candidatus Zymogeniales</taxon>
        <taxon>Candidatus Zymogenaceae</taxon>
        <taxon>Candidatus Zymogenus</taxon>
    </lineage>
</organism>
<accession>A0A9D8KDP3</accession>
<dbReference type="InterPro" id="IPR052893">
    <property type="entry name" value="TCS_response_regulator"/>
</dbReference>
<dbReference type="InterPro" id="IPR001789">
    <property type="entry name" value="Sig_transdc_resp-reg_receiver"/>
</dbReference>
<protein>
    <submittedName>
        <fullName evidence="3">Response regulator</fullName>
    </submittedName>
</protein>
<gene>
    <name evidence="3" type="ORF">JW984_06165</name>
</gene>
<reference evidence="3" key="1">
    <citation type="journal article" date="2021" name="Environ. Microbiol.">
        <title>Genomic characterization of three novel Desulfobacterota classes expand the metabolic and phylogenetic diversity of the phylum.</title>
        <authorList>
            <person name="Murphy C.L."/>
            <person name="Biggerstaff J."/>
            <person name="Eichhorn A."/>
            <person name="Ewing E."/>
            <person name="Shahan R."/>
            <person name="Soriano D."/>
            <person name="Stewart S."/>
            <person name="VanMol K."/>
            <person name="Walker R."/>
            <person name="Walters P."/>
            <person name="Elshahed M.S."/>
            <person name="Youssef N.H."/>
        </authorList>
    </citation>
    <scope>NUCLEOTIDE SEQUENCE</scope>
    <source>
        <strain evidence="3">Zod_Metabat.24</strain>
    </source>
</reference>
<dbReference type="Gene3D" id="3.40.50.2300">
    <property type="match status" value="1"/>
</dbReference>
<dbReference type="EMBL" id="JAFGIX010000028">
    <property type="protein sequence ID" value="MBN1572769.1"/>
    <property type="molecule type" value="Genomic_DNA"/>
</dbReference>
<comment type="caution">
    <text evidence="3">The sequence shown here is derived from an EMBL/GenBank/DDBJ whole genome shotgun (WGS) entry which is preliminary data.</text>
</comment>
<evidence type="ECO:0000313" key="4">
    <source>
        <dbReference type="Proteomes" id="UP000809273"/>
    </source>
</evidence>
<evidence type="ECO:0000256" key="1">
    <source>
        <dbReference type="PROSITE-ProRule" id="PRU00169"/>
    </source>
</evidence>
<dbReference type="SMART" id="SM00448">
    <property type="entry name" value="REC"/>
    <property type="match status" value="1"/>
</dbReference>
<dbReference type="CDD" id="cd17557">
    <property type="entry name" value="REC_Rcp-like"/>
    <property type="match status" value="1"/>
</dbReference>
<feature type="domain" description="Response regulatory" evidence="2">
    <location>
        <begin position="10"/>
        <end position="135"/>
    </location>
</feature>
<dbReference type="Pfam" id="PF00072">
    <property type="entry name" value="Response_reg"/>
    <property type="match status" value="1"/>
</dbReference>
<keyword evidence="1" id="KW-0597">Phosphoprotein</keyword>
<dbReference type="AlphaFoldDB" id="A0A9D8KDP3"/>
<dbReference type="Proteomes" id="UP000809273">
    <property type="component" value="Unassembled WGS sequence"/>
</dbReference>
<evidence type="ECO:0000313" key="3">
    <source>
        <dbReference type="EMBL" id="MBN1572769.1"/>
    </source>
</evidence>
<sequence>MSTVIYKPVEILLVEDNPADVRITVEALKESKIKNNLNIVNDGVEALDFLRKVGKHAESPKPDLILLDLNLPKKDGREVLKEIKEDPKLKRIPVVILTISKADEDIIRTYDLHANCYITKPVDMEQFVKVVKSIEDFWFTIVVLPDGK</sequence>
<name>A0A9D8KDP3_9DELT</name>
<dbReference type="SUPFAM" id="SSF52172">
    <property type="entry name" value="CheY-like"/>
    <property type="match status" value="1"/>
</dbReference>
<evidence type="ECO:0000259" key="2">
    <source>
        <dbReference type="PROSITE" id="PS50110"/>
    </source>
</evidence>
<dbReference type="PANTHER" id="PTHR44520">
    <property type="entry name" value="RESPONSE REGULATOR RCP1-RELATED"/>
    <property type="match status" value="1"/>
</dbReference>
<reference evidence="3" key="2">
    <citation type="submission" date="2021-01" db="EMBL/GenBank/DDBJ databases">
        <authorList>
            <person name="Hahn C.R."/>
            <person name="Youssef N.H."/>
            <person name="Elshahed M."/>
        </authorList>
    </citation>
    <scope>NUCLEOTIDE SEQUENCE</scope>
    <source>
        <strain evidence="3">Zod_Metabat.24</strain>
    </source>
</reference>
<dbReference type="GO" id="GO:0000160">
    <property type="term" value="P:phosphorelay signal transduction system"/>
    <property type="evidence" value="ECO:0007669"/>
    <property type="project" value="InterPro"/>
</dbReference>
<dbReference type="PANTHER" id="PTHR44520:SF2">
    <property type="entry name" value="RESPONSE REGULATOR RCP1"/>
    <property type="match status" value="1"/>
</dbReference>
<dbReference type="PROSITE" id="PS50110">
    <property type="entry name" value="RESPONSE_REGULATORY"/>
    <property type="match status" value="1"/>
</dbReference>
<dbReference type="InterPro" id="IPR011006">
    <property type="entry name" value="CheY-like_superfamily"/>
</dbReference>
<feature type="modified residue" description="4-aspartylphosphate" evidence="1">
    <location>
        <position position="68"/>
    </location>
</feature>
<proteinExistence type="predicted"/>